<feature type="region of interest" description="Disordered" evidence="2">
    <location>
        <begin position="241"/>
        <end position="266"/>
    </location>
</feature>
<proteinExistence type="predicted"/>
<evidence type="ECO:0000313" key="4">
    <source>
        <dbReference type="Proteomes" id="UP000585474"/>
    </source>
</evidence>
<feature type="compositionally biased region" description="Basic and acidic residues" evidence="2">
    <location>
        <begin position="255"/>
        <end position="266"/>
    </location>
</feature>
<dbReference type="AlphaFoldDB" id="A0A7J0H9S8"/>
<sequence length="521" mass="56892">MADKVNQHPSPLEESSPRERLPKIKVSSYPATELNIMTQGDLDRLRETCSFPLGVRTRIPKNGGTVLSSGDGEVAFYKAVSLAGLRCLYALLKGPRSELGWLYFKVRLGKNIPKGGPSNVKGWKKRFFFISGDYWEFHPSIPRKGGGSIGSKVMGHSGGTAEVDIGGEAEGNIRGGAATSTGDTSESSQSKDVPRPEVLSRDDSVKFIGIIGKEMRRILPYVPDLNLLRWSGEKVRDHFLGPAPNSSSSSSDSRLGSRSDSRLSPELRSDVISKRIKLSQLAKVVAKKIATSSSKASEMASKKGALNDGEGSTAKFVPGEALGPHASVMSNAATVEKILAGVILPADKEKVEKLTFDQVLTKFIHVIGQVFVFFPRAGDGLSSKLGYQIRGGLAEVSAKRKKIVEEVEVKNKEVARLEVQVGKLEKSQNLAKARIIAAFKELNDFQEAVIGSASFYFGDSFDFCKRQLALHYPNLSIDLEDIERDRDFLAKEEAEAEERERKATEERGEKEAEVEEGEKGD</sequence>
<dbReference type="EMBL" id="BJWL01000028">
    <property type="protein sequence ID" value="GFZ19872.1"/>
    <property type="molecule type" value="Genomic_DNA"/>
</dbReference>
<protein>
    <submittedName>
        <fullName evidence="3">Uncharacterized protein</fullName>
    </submittedName>
</protein>
<reference evidence="3 4" key="1">
    <citation type="submission" date="2019-07" db="EMBL/GenBank/DDBJ databases">
        <title>De Novo Assembly of kiwifruit Actinidia rufa.</title>
        <authorList>
            <person name="Sugita-Konishi S."/>
            <person name="Sato K."/>
            <person name="Mori E."/>
            <person name="Abe Y."/>
            <person name="Kisaki G."/>
            <person name="Hamano K."/>
            <person name="Suezawa K."/>
            <person name="Otani M."/>
            <person name="Fukuda T."/>
            <person name="Manabe T."/>
            <person name="Gomi K."/>
            <person name="Tabuchi M."/>
            <person name="Akimitsu K."/>
            <person name="Kataoka I."/>
        </authorList>
    </citation>
    <scope>NUCLEOTIDE SEQUENCE [LARGE SCALE GENOMIC DNA]</scope>
    <source>
        <strain evidence="4">cv. Fuchu</strain>
    </source>
</reference>
<accession>A0A7J0H9S8</accession>
<gene>
    <name evidence="3" type="ORF">Acr_28g0005770</name>
</gene>
<dbReference type="Proteomes" id="UP000585474">
    <property type="component" value="Unassembled WGS sequence"/>
</dbReference>
<evidence type="ECO:0000313" key="3">
    <source>
        <dbReference type="EMBL" id="GFZ19872.1"/>
    </source>
</evidence>
<feature type="region of interest" description="Disordered" evidence="2">
    <location>
        <begin position="160"/>
        <end position="198"/>
    </location>
</feature>
<feature type="region of interest" description="Disordered" evidence="2">
    <location>
        <begin position="1"/>
        <end position="21"/>
    </location>
</feature>
<evidence type="ECO:0000256" key="2">
    <source>
        <dbReference type="SAM" id="MobiDB-lite"/>
    </source>
</evidence>
<name>A0A7J0H9S8_9ERIC</name>
<feature type="compositionally biased region" description="Polar residues" evidence="2">
    <location>
        <begin position="178"/>
        <end position="191"/>
    </location>
</feature>
<keyword evidence="4" id="KW-1185">Reference proteome</keyword>
<feature type="region of interest" description="Disordered" evidence="2">
    <location>
        <begin position="493"/>
        <end position="521"/>
    </location>
</feature>
<feature type="coiled-coil region" evidence="1">
    <location>
        <begin position="400"/>
        <end position="427"/>
    </location>
</feature>
<keyword evidence="1" id="KW-0175">Coiled coil</keyword>
<organism evidence="3 4">
    <name type="scientific">Actinidia rufa</name>
    <dbReference type="NCBI Taxonomy" id="165716"/>
    <lineage>
        <taxon>Eukaryota</taxon>
        <taxon>Viridiplantae</taxon>
        <taxon>Streptophyta</taxon>
        <taxon>Embryophyta</taxon>
        <taxon>Tracheophyta</taxon>
        <taxon>Spermatophyta</taxon>
        <taxon>Magnoliopsida</taxon>
        <taxon>eudicotyledons</taxon>
        <taxon>Gunneridae</taxon>
        <taxon>Pentapetalae</taxon>
        <taxon>asterids</taxon>
        <taxon>Ericales</taxon>
        <taxon>Actinidiaceae</taxon>
        <taxon>Actinidia</taxon>
    </lineage>
</organism>
<comment type="caution">
    <text evidence="3">The sequence shown here is derived from an EMBL/GenBank/DDBJ whole genome shotgun (WGS) entry which is preliminary data.</text>
</comment>
<evidence type="ECO:0000256" key="1">
    <source>
        <dbReference type="SAM" id="Coils"/>
    </source>
</evidence>